<comment type="caution">
    <text evidence="1">The sequence shown here is derived from an EMBL/GenBank/DDBJ whole genome shotgun (WGS) entry which is preliminary data.</text>
</comment>
<name>A0AAV9CHR9_ACOCL</name>
<accession>A0AAV9CHR9</accession>
<evidence type="ECO:0000313" key="1">
    <source>
        <dbReference type="EMBL" id="KAK1288200.1"/>
    </source>
</evidence>
<organism evidence="1 2">
    <name type="scientific">Acorus calamus</name>
    <name type="common">Sweet flag</name>
    <dbReference type="NCBI Taxonomy" id="4465"/>
    <lineage>
        <taxon>Eukaryota</taxon>
        <taxon>Viridiplantae</taxon>
        <taxon>Streptophyta</taxon>
        <taxon>Embryophyta</taxon>
        <taxon>Tracheophyta</taxon>
        <taxon>Spermatophyta</taxon>
        <taxon>Magnoliopsida</taxon>
        <taxon>Liliopsida</taxon>
        <taxon>Acoraceae</taxon>
        <taxon>Acorus</taxon>
    </lineage>
</organism>
<evidence type="ECO:0000313" key="2">
    <source>
        <dbReference type="Proteomes" id="UP001180020"/>
    </source>
</evidence>
<reference evidence="1" key="2">
    <citation type="submission" date="2023-06" db="EMBL/GenBank/DDBJ databases">
        <authorList>
            <person name="Ma L."/>
            <person name="Liu K.-W."/>
            <person name="Li Z."/>
            <person name="Hsiao Y.-Y."/>
            <person name="Qi Y."/>
            <person name="Fu T."/>
            <person name="Tang G."/>
            <person name="Zhang D."/>
            <person name="Sun W.-H."/>
            <person name="Liu D.-K."/>
            <person name="Li Y."/>
            <person name="Chen G.-Z."/>
            <person name="Liu X.-D."/>
            <person name="Liao X.-Y."/>
            <person name="Jiang Y.-T."/>
            <person name="Yu X."/>
            <person name="Hao Y."/>
            <person name="Huang J."/>
            <person name="Zhao X.-W."/>
            <person name="Ke S."/>
            <person name="Chen Y.-Y."/>
            <person name="Wu W.-L."/>
            <person name="Hsu J.-L."/>
            <person name="Lin Y.-F."/>
            <person name="Huang M.-D."/>
            <person name="Li C.-Y."/>
            <person name="Huang L."/>
            <person name="Wang Z.-W."/>
            <person name="Zhao X."/>
            <person name="Zhong W.-Y."/>
            <person name="Peng D.-H."/>
            <person name="Ahmad S."/>
            <person name="Lan S."/>
            <person name="Zhang J.-S."/>
            <person name="Tsai W.-C."/>
            <person name="Van De Peer Y."/>
            <person name="Liu Z.-J."/>
        </authorList>
    </citation>
    <scope>NUCLEOTIDE SEQUENCE</scope>
    <source>
        <strain evidence="1">CP</strain>
        <tissue evidence="1">Leaves</tissue>
    </source>
</reference>
<dbReference type="Proteomes" id="UP001180020">
    <property type="component" value="Unassembled WGS sequence"/>
</dbReference>
<keyword evidence="2" id="KW-1185">Reference proteome</keyword>
<gene>
    <name evidence="1" type="ORF">QJS10_CPB19g00548</name>
</gene>
<dbReference type="AlphaFoldDB" id="A0AAV9CHR9"/>
<proteinExistence type="predicted"/>
<reference evidence="1" key="1">
    <citation type="journal article" date="2023" name="Nat. Commun.">
        <title>Diploid and tetraploid genomes of Acorus and the evolution of monocots.</title>
        <authorList>
            <person name="Ma L."/>
            <person name="Liu K.W."/>
            <person name="Li Z."/>
            <person name="Hsiao Y.Y."/>
            <person name="Qi Y."/>
            <person name="Fu T."/>
            <person name="Tang G.D."/>
            <person name="Zhang D."/>
            <person name="Sun W.H."/>
            <person name="Liu D.K."/>
            <person name="Li Y."/>
            <person name="Chen G.Z."/>
            <person name="Liu X.D."/>
            <person name="Liao X.Y."/>
            <person name="Jiang Y.T."/>
            <person name="Yu X."/>
            <person name="Hao Y."/>
            <person name="Huang J."/>
            <person name="Zhao X.W."/>
            <person name="Ke S."/>
            <person name="Chen Y.Y."/>
            <person name="Wu W.L."/>
            <person name="Hsu J.L."/>
            <person name="Lin Y.F."/>
            <person name="Huang M.D."/>
            <person name="Li C.Y."/>
            <person name="Huang L."/>
            <person name="Wang Z.W."/>
            <person name="Zhao X."/>
            <person name="Zhong W.Y."/>
            <person name="Peng D.H."/>
            <person name="Ahmad S."/>
            <person name="Lan S."/>
            <person name="Zhang J.S."/>
            <person name="Tsai W.C."/>
            <person name="Van de Peer Y."/>
            <person name="Liu Z.J."/>
        </authorList>
    </citation>
    <scope>NUCLEOTIDE SEQUENCE</scope>
    <source>
        <strain evidence="1">CP</strain>
    </source>
</reference>
<protein>
    <submittedName>
        <fullName evidence="1">Uncharacterized protein</fullName>
    </submittedName>
</protein>
<sequence>MALHRRTHPLLEASSLHPHRSLYRAAHIKVWKDFQVPVTRKASDLLKVINETLRLGNVVRYLPRKNFIQDMKSLVDIL</sequence>
<dbReference type="EMBL" id="JAUJYO010000019">
    <property type="protein sequence ID" value="KAK1288200.1"/>
    <property type="molecule type" value="Genomic_DNA"/>
</dbReference>